<evidence type="ECO:0000256" key="1">
    <source>
        <dbReference type="SAM" id="MobiDB-lite"/>
    </source>
</evidence>
<comment type="caution">
    <text evidence="2">The sequence shown here is derived from an EMBL/GenBank/DDBJ whole genome shotgun (WGS) entry which is preliminary data.</text>
</comment>
<name>A0A427A8Y1_ENSVE</name>
<gene>
    <name evidence="2" type="ORF">B296_00021412</name>
</gene>
<dbReference type="EMBL" id="AMZH03003328">
    <property type="protein sequence ID" value="RRT72671.1"/>
    <property type="molecule type" value="Genomic_DNA"/>
</dbReference>
<dbReference type="PIRSF" id="PIRSF009193">
    <property type="entry name" value="UCP009193"/>
    <property type="match status" value="1"/>
</dbReference>
<dbReference type="Proteomes" id="UP000287651">
    <property type="component" value="Unassembled WGS sequence"/>
</dbReference>
<dbReference type="PANTHER" id="PTHR33675:SF1">
    <property type="entry name" value="HOLOCARBOXYLASE SYNTHETASE"/>
    <property type="match status" value="1"/>
</dbReference>
<accession>A0A427A8Y1</accession>
<dbReference type="PANTHER" id="PTHR33675">
    <property type="entry name" value="NUCLEAR RECEPTOR FAMILY 2 GROUP C PROTEIN"/>
    <property type="match status" value="1"/>
</dbReference>
<organism evidence="2 3">
    <name type="scientific">Ensete ventricosum</name>
    <name type="common">Abyssinian banana</name>
    <name type="synonym">Musa ensete</name>
    <dbReference type="NCBI Taxonomy" id="4639"/>
    <lineage>
        <taxon>Eukaryota</taxon>
        <taxon>Viridiplantae</taxon>
        <taxon>Streptophyta</taxon>
        <taxon>Embryophyta</taxon>
        <taxon>Tracheophyta</taxon>
        <taxon>Spermatophyta</taxon>
        <taxon>Magnoliopsida</taxon>
        <taxon>Liliopsida</taxon>
        <taxon>Zingiberales</taxon>
        <taxon>Musaceae</taxon>
        <taxon>Ensete</taxon>
    </lineage>
</organism>
<dbReference type="AlphaFoldDB" id="A0A427A8Y1"/>
<evidence type="ECO:0000313" key="2">
    <source>
        <dbReference type="EMBL" id="RRT72671.1"/>
    </source>
</evidence>
<reference evidence="2 3" key="1">
    <citation type="journal article" date="2014" name="Agronomy (Basel)">
        <title>A Draft Genome Sequence for Ensete ventricosum, the Drought-Tolerant Tree Against Hunger.</title>
        <authorList>
            <person name="Harrison J."/>
            <person name="Moore K.A."/>
            <person name="Paszkiewicz K."/>
            <person name="Jones T."/>
            <person name="Grant M."/>
            <person name="Ambacheew D."/>
            <person name="Muzemil S."/>
            <person name="Studholme D.J."/>
        </authorList>
    </citation>
    <scope>NUCLEOTIDE SEQUENCE [LARGE SCALE GENOMIC DNA]</scope>
</reference>
<evidence type="ECO:0000313" key="3">
    <source>
        <dbReference type="Proteomes" id="UP000287651"/>
    </source>
</evidence>
<dbReference type="InterPro" id="IPR016549">
    <property type="entry name" value="UCP009193"/>
</dbReference>
<protein>
    <submittedName>
        <fullName evidence="2">Uncharacterized protein</fullName>
    </submittedName>
</protein>
<proteinExistence type="predicted"/>
<feature type="region of interest" description="Disordered" evidence="1">
    <location>
        <begin position="181"/>
        <end position="215"/>
    </location>
</feature>
<feature type="compositionally biased region" description="Polar residues" evidence="1">
    <location>
        <begin position="185"/>
        <end position="200"/>
    </location>
</feature>
<sequence>MAKKRKPEAVTRRLDEVDRTIYSTFRGGANSLSQIYTQAVAQKKVAFHAGERYALEKLYQLILRHSDAGSTVTVADIVAYLQAIFLFTDGEGTLTPNSELVHQHVQSAMQSTNGNINSSASMIGSAEGDHIHHQIDHSDQTKNPSFTTAALSSLVDSSGLPCYLLQGQSSDGCLALEESNPLDHLNQNGETAPLDLSTSMDHMHSDSPTRGPPYR</sequence>